<dbReference type="STRING" id="1302690.BUE76_01475"/>
<protein>
    <submittedName>
        <fullName evidence="1">Uncharacterized protein</fullName>
    </submittedName>
</protein>
<gene>
    <name evidence="1" type="ORF">SAMN05444008_101386</name>
</gene>
<proteinExistence type="predicted"/>
<dbReference type="AlphaFoldDB" id="A0A1M4TDP3"/>
<sequence length="252" mass="27340">MAKQFGFMQVEGTIGDVTFYKSKDGFRIRTRGGVSRERILNSPAYERTRENISEFGRAAKAGKTLRMAFATPLKMITDGRMVSRLSREMYRVIQSDANSTRGQRNVLDGETELLKGFDFNEGSNLATTLTAPFTAAINRESGKASINIPAFIPATAIKAPVSSTHFRLALGAAEINFEGGAYTAGQAFSGILPIGMAATTPITLEHNLPSDSTHPLFLAFGIQFFQETNGDYYPLKDSSYNALSLVQVDGGA</sequence>
<dbReference type="Proteomes" id="UP000184368">
    <property type="component" value="Unassembled WGS sequence"/>
</dbReference>
<reference evidence="1 2" key="1">
    <citation type="submission" date="2016-11" db="EMBL/GenBank/DDBJ databases">
        <authorList>
            <person name="Jaros S."/>
            <person name="Januszkiewicz K."/>
            <person name="Wedrychowicz H."/>
        </authorList>
    </citation>
    <scope>NUCLEOTIDE SEQUENCE [LARGE SCALE GENOMIC DNA]</scope>
    <source>
        <strain evidence="1 2">DSM 26897</strain>
    </source>
</reference>
<dbReference type="EMBL" id="FQUO01000001">
    <property type="protein sequence ID" value="SHE42407.1"/>
    <property type="molecule type" value="Genomic_DNA"/>
</dbReference>
<keyword evidence="2" id="KW-1185">Reference proteome</keyword>
<evidence type="ECO:0000313" key="1">
    <source>
        <dbReference type="EMBL" id="SHE42407.1"/>
    </source>
</evidence>
<dbReference type="OrthoDB" id="645138at2"/>
<dbReference type="RefSeq" id="WP_073039378.1">
    <property type="nucleotide sequence ID" value="NZ_FQUO01000001.1"/>
</dbReference>
<organism evidence="1 2">
    <name type="scientific">Cnuella takakiae</name>
    <dbReference type="NCBI Taxonomy" id="1302690"/>
    <lineage>
        <taxon>Bacteria</taxon>
        <taxon>Pseudomonadati</taxon>
        <taxon>Bacteroidota</taxon>
        <taxon>Chitinophagia</taxon>
        <taxon>Chitinophagales</taxon>
        <taxon>Chitinophagaceae</taxon>
        <taxon>Cnuella</taxon>
    </lineage>
</organism>
<name>A0A1M4TDP3_9BACT</name>
<evidence type="ECO:0000313" key="2">
    <source>
        <dbReference type="Proteomes" id="UP000184368"/>
    </source>
</evidence>
<accession>A0A1M4TDP3</accession>